<feature type="transmembrane region" description="Helical" evidence="1">
    <location>
        <begin position="6"/>
        <end position="31"/>
    </location>
</feature>
<dbReference type="Proteomes" id="UP001164020">
    <property type="component" value="Chromosome"/>
</dbReference>
<organism evidence="2 3">
    <name type="scientific">Jiella pelagia</name>
    <dbReference type="NCBI Taxonomy" id="2986949"/>
    <lineage>
        <taxon>Bacteria</taxon>
        <taxon>Pseudomonadati</taxon>
        <taxon>Pseudomonadota</taxon>
        <taxon>Alphaproteobacteria</taxon>
        <taxon>Hyphomicrobiales</taxon>
        <taxon>Aurantimonadaceae</taxon>
        <taxon>Jiella</taxon>
    </lineage>
</organism>
<dbReference type="RefSeq" id="WP_268881947.1">
    <property type="nucleotide sequence ID" value="NZ_CP114029.1"/>
</dbReference>
<keyword evidence="1" id="KW-1133">Transmembrane helix</keyword>
<keyword evidence="1" id="KW-0812">Transmembrane</keyword>
<dbReference type="EMBL" id="CP114029">
    <property type="protein sequence ID" value="WAP69510.1"/>
    <property type="molecule type" value="Genomic_DNA"/>
</dbReference>
<name>A0ABY7C2E5_9HYPH</name>
<protein>
    <recommendedName>
        <fullName evidence="4">Secreted protein</fullName>
    </recommendedName>
</protein>
<accession>A0ABY7C2E5</accession>
<proteinExistence type="predicted"/>
<evidence type="ECO:0000313" key="3">
    <source>
        <dbReference type="Proteomes" id="UP001164020"/>
    </source>
</evidence>
<sequence>MGSWIGPAIVAAVIVGIFTVAGWFVTASLALRAEQRRRREKARDFRIALRAEIMSELANLEAYDRISLDQPAAEASAGAQPVPFIPTGSRNRIFEAIVGEIYILPEPVIEPLVRYGRQRDILEGLGEDLRRLAAGEASQARIQSLFDDYLKLRKGLKSLAEDVVAILSRTD</sequence>
<reference evidence="2" key="1">
    <citation type="submission" date="2022-12" db="EMBL/GenBank/DDBJ databases">
        <title>Jiella pelagia sp. nov., isolated from phosphonate enriched culture of Northwest Pacific surface seawater.</title>
        <authorList>
            <person name="Shin D.Y."/>
            <person name="Hwang C.Y."/>
        </authorList>
    </citation>
    <scope>NUCLEOTIDE SEQUENCE</scope>
    <source>
        <strain evidence="2">HL-NP1</strain>
    </source>
</reference>
<evidence type="ECO:0000313" key="2">
    <source>
        <dbReference type="EMBL" id="WAP69510.1"/>
    </source>
</evidence>
<gene>
    <name evidence="2" type="ORF">OH818_04460</name>
</gene>
<evidence type="ECO:0008006" key="4">
    <source>
        <dbReference type="Google" id="ProtNLM"/>
    </source>
</evidence>
<keyword evidence="3" id="KW-1185">Reference proteome</keyword>
<evidence type="ECO:0000256" key="1">
    <source>
        <dbReference type="SAM" id="Phobius"/>
    </source>
</evidence>
<keyword evidence="1" id="KW-0472">Membrane</keyword>